<dbReference type="InterPro" id="IPR006592">
    <property type="entry name" value="RNA_pol_N"/>
</dbReference>
<dbReference type="Proteomes" id="UP001567538">
    <property type="component" value="Unassembled WGS sequence"/>
</dbReference>
<evidence type="ECO:0000256" key="6">
    <source>
        <dbReference type="ARBA" id="ARBA00022723"/>
    </source>
</evidence>
<comment type="caution">
    <text evidence="14">The sequence shown here is derived from an EMBL/GenBank/DDBJ whole genome shotgun (WGS) entry which is preliminary data.</text>
</comment>
<keyword evidence="3 12" id="KW-0240">DNA-directed RNA polymerase</keyword>
<dbReference type="Gene3D" id="1.10.274.100">
    <property type="entry name" value="RNA polymerase Rpb1, domain 3"/>
    <property type="match status" value="1"/>
</dbReference>
<accession>A0ABD1GWN7</accession>
<dbReference type="InterPro" id="IPR038120">
    <property type="entry name" value="Rpb1_funnel_sf"/>
</dbReference>
<evidence type="ECO:0000256" key="12">
    <source>
        <dbReference type="RuleBase" id="RU004279"/>
    </source>
</evidence>
<dbReference type="PANTHER" id="PTHR48446:SF1">
    <property type="entry name" value="DNA-DIRECTED RNA POLYMERASE SUBUNIT BETA' N-TERMINAL SECTION"/>
    <property type="match status" value="1"/>
</dbReference>
<dbReference type="FunFam" id="1.10.132.30:FF:000001">
    <property type="entry name" value="DNA-directed RNA polymerase subunit"/>
    <property type="match status" value="1"/>
</dbReference>
<dbReference type="Pfam" id="PF00623">
    <property type="entry name" value="RNA_pol_Rpb1_2"/>
    <property type="match status" value="1"/>
</dbReference>
<keyword evidence="10" id="KW-0539">Nucleus</keyword>
<dbReference type="GO" id="GO:0003899">
    <property type="term" value="F:DNA-directed RNA polymerase activity"/>
    <property type="evidence" value="ECO:0007669"/>
    <property type="project" value="UniProtKB-EC"/>
</dbReference>
<dbReference type="InterPro" id="IPR007080">
    <property type="entry name" value="RNA_pol_Rpb1_1"/>
</dbReference>
<name>A0ABD1GWN7_SALDI</name>
<dbReference type="InterPro" id="IPR035698">
    <property type="entry name" value="RNAP_III_Rpc1_C"/>
</dbReference>
<dbReference type="FunFam" id="1.10.150.390:FF:000006">
    <property type="entry name" value="DNA-directed RNA polymerase subunit"/>
    <property type="match status" value="1"/>
</dbReference>
<evidence type="ECO:0000256" key="1">
    <source>
        <dbReference type="ARBA" id="ARBA00004123"/>
    </source>
</evidence>
<dbReference type="FunFam" id="1.10.274.100:FF:000007">
    <property type="entry name" value="DNA-directed RNA polymerase subunit"/>
    <property type="match status" value="1"/>
</dbReference>
<dbReference type="CDD" id="cd02583">
    <property type="entry name" value="RNAP_III_RPC1_N"/>
    <property type="match status" value="1"/>
</dbReference>
<sequence length="1412" mass="157555">MSIIDQGSMQFTKKPYVEDVGPRKIESIKFCTLSEKEILKISEVQVWRSIYYNDVRKPEASGLLDPHMGPPNKLGKCETCGGNFHNCPGHCGYLNLALPVYNVGFLGTIVDIMKCICKKCSIVLLEEKERRDFLKKMRGSKLEHLKKIEILKKIVKRCNSMGGTRRAVVCSRCGYINGMVKKKQMKIVHDRARVADSADCSLEECRLALSHTKANMTLPLNLDPKRVYELLKNMRDEDCELLYLNDRPEKLMITSILVPPTSIRPSVFVDGGTQSNENDITERLKYIIQANAGVRSEMAESDSQSKKCMVNWQNLQEEVAQYMNSDVRGLELQSANSTRRPLSGFVQRLKGKQGRFRCNLSGKRVEFTGRTVISPDPNLKITEVAIPILMARILTYPERVSHHNIEKLRQCVRNGPQKYPGAKFIRTPDGHEISLMYSARKHHADQLKYGCVVHRHLEDGDVVLFNRQPSLHRMSIMSHRARIMPWRTLRFNESVCNPYNADFDGDEMNIHVPQTEEARTEALMLMGVQNNLCTPKNGEILVASTQDFLTSSFLITRKDTFYDRSAFSLMCSYIGDAMDPIDLPTPALVKPVELWTGKQLFSVLLRPHAKMRVYLNLTVAEKSYGKSRETMCSKDGFVYIRNSELISGQLGKATLGNGNKDGIYSVLLRDYGPHAAATCMNRMAKLSARWIGNHGFSIGINDVQPGVTLNKEKKKTLDNEYGHCTDYIRSYTSGSLELLPGCNNADTLEAKITETLNKIRETTADVCMNNLNWRNSPLIMSQCGSKGSPINICQMIACVGQQSVGGHRAPNGFVDRTLPHFERGAKDPDAKGFVQNSFYTGLSATEFFFHTMGGREGLVDTAVKTADTGYMSRRLMKALEDLSIFYDNTVRNASACIVQFAYGGDAMDPAQMEEKSGLPLNFERLFMKAKATCPATEQKSLTTDEIEKIVENTIERRLVKSSMTPEGGSSDSSLSLETASKDECLAAFAESISNFIKKKGPSSVCKKLKLSEGRHSEEDRRYLESVASNISGITQRQLMVFLETCISRYSSKKIEAGTAIGAIGAQSIGEPGTQMTLKTFHFAGVASMNVTLGVPRIKEIVDGSKKIKTPIITTHLEVNNNDITAKMVKGRIEKTLLEQVAQSIKTSQSSRSASVVVTLDMGRIKEAHLHIDAYSVKDSILRSTPKLKLKEQQIRVLDERKLEVTLEADKSKLQFELHGLKSKLAKVVVKGISSVERAIILNESKERDPDSCKKLTLLVEGNGLLSVMGTEGINCHKTVSNNIIEVHKVLGIEAARKKIIDEINYTMSSHGMTIDIRHMMLLADLMSFKGEVLGMNRFGVERMRDSVLMLASFEKTADHLFNASVNGRVDKIEGVSECIIMGIPMQVGTGMLKVKQSVPAVELTYSPEPIIR</sequence>
<evidence type="ECO:0000256" key="7">
    <source>
        <dbReference type="ARBA" id="ARBA00022833"/>
    </source>
</evidence>
<feature type="domain" description="RNA polymerase N-terminal" evidence="13">
    <location>
        <begin position="249"/>
        <end position="556"/>
    </location>
</feature>
<dbReference type="InterPro" id="IPR044893">
    <property type="entry name" value="RNA_pol_Rpb1_clamp_domain"/>
</dbReference>
<dbReference type="GO" id="GO:0046872">
    <property type="term" value="F:metal ion binding"/>
    <property type="evidence" value="ECO:0007669"/>
    <property type="project" value="UniProtKB-KW"/>
</dbReference>
<dbReference type="FunFam" id="2.40.40.20:FF:000019">
    <property type="entry name" value="DNA-directed RNA polymerase II subunit RPB1"/>
    <property type="match status" value="1"/>
</dbReference>
<dbReference type="Pfam" id="PF04983">
    <property type="entry name" value="RNA_pol_Rpb1_3"/>
    <property type="match status" value="1"/>
</dbReference>
<dbReference type="InterPro" id="IPR007081">
    <property type="entry name" value="RNA_pol_Rpb1_5"/>
</dbReference>
<dbReference type="Gene3D" id="1.10.150.390">
    <property type="match status" value="1"/>
</dbReference>
<organism evidence="14 15">
    <name type="scientific">Salvia divinorum</name>
    <name type="common">Maria pastora</name>
    <name type="synonym">Diviner's sage</name>
    <dbReference type="NCBI Taxonomy" id="28513"/>
    <lineage>
        <taxon>Eukaryota</taxon>
        <taxon>Viridiplantae</taxon>
        <taxon>Streptophyta</taxon>
        <taxon>Embryophyta</taxon>
        <taxon>Tracheophyta</taxon>
        <taxon>Spermatophyta</taxon>
        <taxon>Magnoliopsida</taxon>
        <taxon>eudicotyledons</taxon>
        <taxon>Gunneridae</taxon>
        <taxon>Pentapetalae</taxon>
        <taxon>asterids</taxon>
        <taxon>lamiids</taxon>
        <taxon>Lamiales</taxon>
        <taxon>Lamiaceae</taxon>
        <taxon>Nepetoideae</taxon>
        <taxon>Mentheae</taxon>
        <taxon>Salviinae</taxon>
        <taxon>Salvia</taxon>
        <taxon>Salvia subgen. Calosphace</taxon>
    </lineage>
</organism>
<evidence type="ECO:0000313" key="15">
    <source>
        <dbReference type="Proteomes" id="UP001567538"/>
    </source>
</evidence>
<dbReference type="EC" id="2.7.7.6" evidence="12"/>
<comment type="catalytic activity">
    <reaction evidence="11 12">
        <text>RNA(n) + a ribonucleoside 5'-triphosphate = RNA(n+1) + diphosphate</text>
        <dbReference type="Rhea" id="RHEA:21248"/>
        <dbReference type="Rhea" id="RHEA-COMP:14527"/>
        <dbReference type="Rhea" id="RHEA-COMP:17342"/>
        <dbReference type="ChEBI" id="CHEBI:33019"/>
        <dbReference type="ChEBI" id="CHEBI:61557"/>
        <dbReference type="ChEBI" id="CHEBI:140395"/>
        <dbReference type="EC" id="2.7.7.6"/>
    </reaction>
</comment>
<dbReference type="Gene3D" id="1.10.132.30">
    <property type="match status" value="1"/>
</dbReference>
<evidence type="ECO:0000256" key="2">
    <source>
        <dbReference type="ARBA" id="ARBA00006460"/>
    </source>
</evidence>
<dbReference type="Gene3D" id="6.10.250.2940">
    <property type="match status" value="1"/>
</dbReference>
<dbReference type="Gene3D" id="2.40.40.20">
    <property type="match status" value="1"/>
</dbReference>
<comment type="function">
    <text evidence="12">DNA-dependent RNA polymerase catalyzes the transcription of DNA into RNA using the four ribonucleoside triphosphates as substrates.</text>
</comment>
<protein>
    <recommendedName>
        <fullName evidence="12">DNA-directed RNA polymerase subunit</fullName>
        <ecNumber evidence="12">2.7.7.6</ecNumber>
    </recommendedName>
</protein>
<dbReference type="Gene3D" id="6.20.50.80">
    <property type="match status" value="1"/>
</dbReference>
<keyword evidence="5 12" id="KW-0548">Nucleotidyltransferase</keyword>
<evidence type="ECO:0000256" key="10">
    <source>
        <dbReference type="ARBA" id="ARBA00023242"/>
    </source>
</evidence>
<proteinExistence type="inferred from homology"/>
<keyword evidence="15" id="KW-1185">Reference proteome</keyword>
<keyword evidence="6" id="KW-0479">Metal-binding</keyword>
<dbReference type="InterPro" id="IPR042102">
    <property type="entry name" value="RNA_pol_Rpb1_3_sf"/>
</dbReference>
<dbReference type="GO" id="GO:0005634">
    <property type="term" value="C:nucleus"/>
    <property type="evidence" value="ECO:0007669"/>
    <property type="project" value="UniProtKB-SubCell"/>
</dbReference>
<dbReference type="Gene3D" id="4.10.860.120">
    <property type="entry name" value="RNA polymerase II, clamp domain"/>
    <property type="match status" value="1"/>
</dbReference>
<keyword evidence="4 12" id="KW-0808">Transferase</keyword>
<dbReference type="CDD" id="cd02736">
    <property type="entry name" value="RNAP_III_Rpc1_C"/>
    <property type="match status" value="1"/>
</dbReference>
<comment type="similarity">
    <text evidence="2 12">Belongs to the RNA polymerase beta' chain family.</text>
</comment>
<comment type="subcellular location">
    <subcellularLocation>
        <location evidence="1">Nucleus</location>
    </subcellularLocation>
</comment>
<dbReference type="EMBL" id="JBEAFC010000007">
    <property type="protein sequence ID" value="KAL1547533.1"/>
    <property type="molecule type" value="Genomic_DNA"/>
</dbReference>
<gene>
    <name evidence="14" type="primary">NRPC1</name>
    <name evidence="14" type="ORF">AAHA92_15877</name>
</gene>
<keyword evidence="7" id="KW-0862">Zinc</keyword>
<keyword evidence="9 12" id="KW-0804">Transcription</keyword>
<dbReference type="InterPro" id="IPR035697">
    <property type="entry name" value="RNAP_III_RPC1_N"/>
</dbReference>
<evidence type="ECO:0000256" key="3">
    <source>
        <dbReference type="ARBA" id="ARBA00022478"/>
    </source>
</evidence>
<evidence type="ECO:0000256" key="5">
    <source>
        <dbReference type="ARBA" id="ARBA00022695"/>
    </source>
</evidence>
<dbReference type="SUPFAM" id="SSF64484">
    <property type="entry name" value="beta and beta-prime subunits of DNA dependent RNA-polymerase"/>
    <property type="match status" value="1"/>
</dbReference>
<evidence type="ECO:0000256" key="9">
    <source>
        <dbReference type="ARBA" id="ARBA00023163"/>
    </source>
</evidence>
<keyword evidence="8" id="KW-0460">Magnesium</keyword>
<dbReference type="PANTHER" id="PTHR48446">
    <property type="entry name" value="DNA-DIRECTED RNA POLYMERASE SUBUNIT BETA' N-TERMINAL SECTION"/>
    <property type="match status" value="1"/>
</dbReference>
<evidence type="ECO:0000256" key="8">
    <source>
        <dbReference type="ARBA" id="ARBA00022842"/>
    </source>
</evidence>
<dbReference type="Pfam" id="PF05000">
    <property type="entry name" value="RNA_pol_Rpb1_4"/>
    <property type="match status" value="1"/>
</dbReference>
<dbReference type="InterPro" id="IPR015700">
    <property type="entry name" value="RPC1"/>
</dbReference>
<dbReference type="Gene3D" id="3.30.1490.180">
    <property type="entry name" value="RNA polymerase ii"/>
    <property type="match status" value="1"/>
</dbReference>
<dbReference type="InterPro" id="IPR007083">
    <property type="entry name" value="RNA_pol_Rpb1_4"/>
</dbReference>
<reference evidence="14 15" key="1">
    <citation type="submission" date="2024-06" db="EMBL/GenBank/DDBJ databases">
        <title>A chromosome level genome sequence of Diviner's sage (Salvia divinorum).</title>
        <authorList>
            <person name="Ford S.A."/>
            <person name="Ro D.-K."/>
            <person name="Ness R.W."/>
            <person name="Phillips M.A."/>
        </authorList>
    </citation>
    <scope>NUCLEOTIDE SEQUENCE [LARGE SCALE GENOMIC DNA]</scope>
    <source>
        <strain evidence="14">SAF-2024a</strain>
        <tissue evidence="14">Leaf</tissue>
    </source>
</reference>
<evidence type="ECO:0000256" key="11">
    <source>
        <dbReference type="ARBA" id="ARBA00048552"/>
    </source>
</evidence>
<evidence type="ECO:0000313" key="14">
    <source>
        <dbReference type="EMBL" id="KAL1547533.1"/>
    </source>
</evidence>
<dbReference type="InterPro" id="IPR000722">
    <property type="entry name" value="RNA_pol_asu"/>
</dbReference>
<evidence type="ECO:0000256" key="4">
    <source>
        <dbReference type="ARBA" id="ARBA00022679"/>
    </source>
</evidence>
<dbReference type="Pfam" id="PF04997">
    <property type="entry name" value="RNA_pol_Rpb1_1"/>
    <property type="match status" value="1"/>
</dbReference>
<dbReference type="NCBIfam" id="NF006336">
    <property type="entry name" value="PRK08566.1"/>
    <property type="match status" value="1"/>
</dbReference>
<dbReference type="Pfam" id="PF04998">
    <property type="entry name" value="RNA_pol_Rpb1_5"/>
    <property type="match status" value="1"/>
</dbReference>
<dbReference type="GO" id="GO:0000428">
    <property type="term" value="C:DNA-directed RNA polymerase complex"/>
    <property type="evidence" value="ECO:0007669"/>
    <property type="project" value="UniProtKB-KW"/>
</dbReference>
<dbReference type="InterPro" id="IPR007066">
    <property type="entry name" value="RNA_pol_Rpb1_3"/>
</dbReference>
<dbReference type="SMART" id="SM00663">
    <property type="entry name" value="RPOLA_N"/>
    <property type="match status" value="1"/>
</dbReference>
<evidence type="ECO:0000259" key="13">
    <source>
        <dbReference type="SMART" id="SM00663"/>
    </source>
</evidence>